<evidence type="ECO:0000313" key="2">
    <source>
        <dbReference type="Proteomes" id="UP001060085"/>
    </source>
</evidence>
<sequence>MKFDSFLLGDCEVLFLVSFVYFSLQQALGGLEQQLSCLANSVKDLRREEKAILEQSNKILEDIQCIIINGDMVTFLLMLDLMSIILMIVAIDLELETVIMIHLAKEFQGMKLKMKGIIQGQARKKFMESSMGEKSTKVDELSQAQDVLDRKVIQHEKMNTCTFVKEE</sequence>
<organism evidence="1 2">
    <name type="scientific">Catharanthus roseus</name>
    <name type="common">Madagascar periwinkle</name>
    <name type="synonym">Vinca rosea</name>
    <dbReference type="NCBI Taxonomy" id="4058"/>
    <lineage>
        <taxon>Eukaryota</taxon>
        <taxon>Viridiplantae</taxon>
        <taxon>Streptophyta</taxon>
        <taxon>Embryophyta</taxon>
        <taxon>Tracheophyta</taxon>
        <taxon>Spermatophyta</taxon>
        <taxon>Magnoliopsida</taxon>
        <taxon>eudicotyledons</taxon>
        <taxon>Gunneridae</taxon>
        <taxon>Pentapetalae</taxon>
        <taxon>asterids</taxon>
        <taxon>lamiids</taxon>
        <taxon>Gentianales</taxon>
        <taxon>Apocynaceae</taxon>
        <taxon>Rauvolfioideae</taxon>
        <taxon>Vinceae</taxon>
        <taxon>Catharanthinae</taxon>
        <taxon>Catharanthus</taxon>
    </lineage>
</organism>
<name>A0ACC0BFD2_CATRO</name>
<protein>
    <submittedName>
        <fullName evidence="1">Uncharacterized protein</fullName>
    </submittedName>
</protein>
<dbReference type="Proteomes" id="UP001060085">
    <property type="component" value="Linkage Group LG03"/>
</dbReference>
<dbReference type="EMBL" id="CM044703">
    <property type="protein sequence ID" value="KAI5671374.1"/>
    <property type="molecule type" value="Genomic_DNA"/>
</dbReference>
<reference evidence="2" key="1">
    <citation type="journal article" date="2023" name="Nat. Plants">
        <title>Single-cell RNA sequencing provides a high-resolution roadmap for understanding the multicellular compartmentation of specialized metabolism.</title>
        <authorList>
            <person name="Sun S."/>
            <person name="Shen X."/>
            <person name="Li Y."/>
            <person name="Li Y."/>
            <person name="Wang S."/>
            <person name="Li R."/>
            <person name="Zhang H."/>
            <person name="Shen G."/>
            <person name="Guo B."/>
            <person name="Wei J."/>
            <person name="Xu J."/>
            <person name="St-Pierre B."/>
            <person name="Chen S."/>
            <person name="Sun C."/>
        </authorList>
    </citation>
    <scope>NUCLEOTIDE SEQUENCE [LARGE SCALE GENOMIC DNA]</scope>
</reference>
<comment type="caution">
    <text evidence="1">The sequence shown here is derived from an EMBL/GenBank/DDBJ whole genome shotgun (WGS) entry which is preliminary data.</text>
</comment>
<gene>
    <name evidence="1" type="ORF">M9H77_11738</name>
</gene>
<accession>A0ACC0BFD2</accession>
<proteinExistence type="predicted"/>
<evidence type="ECO:0000313" key="1">
    <source>
        <dbReference type="EMBL" id="KAI5671374.1"/>
    </source>
</evidence>
<keyword evidence="2" id="KW-1185">Reference proteome</keyword>